<keyword evidence="9" id="KW-0028">Amino-acid biosynthesis</keyword>
<evidence type="ECO:0000313" key="16">
    <source>
        <dbReference type="Proteomes" id="UP000008074"/>
    </source>
</evidence>
<evidence type="ECO:0000256" key="6">
    <source>
        <dbReference type="ARBA" id="ARBA00011998"/>
    </source>
</evidence>
<dbReference type="Proteomes" id="UP000008074">
    <property type="component" value="Chromosome"/>
</dbReference>
<feature type="domain" description="Aconitase A/isopropylmalate dehydratase small subunit swivel" evidence="14">
    <location>
        <begin position="1"/>
        <end position="122"/>
    </location>
</feature>
<evidence type="ECO:0000256" key="7">
    <source>
        <dbReference type="ARBA" id="ARBA00017233"/>
    </source>
</evidence>
<dbReference type="STRING" id="595499.SMDSEM_045"/>
<evidence type="ECO:0000256" key="10">
    <source>
        <dbReference type="ARBA" id="ARBA00023239"/>
    </source>
</evidence>
<evidence type="ECO:0000256" key="11">
    <source>
        <dbReference type="ARBA" id="ARBA00023304"/>
    </source>
</evidence>
<accession>C7LK13</accession>
<dbReference type="GO" id="GO:0003861">
    <property type="term" value="F:3-isopropylmalate dehydratase activity"/>
    <property type="evidence" value="ECO:0007669"/>
    <property type="project" value="UniProtKB-EC"/>
</dbReference>
<dbReference type="PANTHER" id="PTHR43345:SF5">
    <property type="entry name" value="3-ISOPROPYLMALATE DEHYDRATASE SMALL SUBUNIT"/>
    <property type="match status" value="1"/>
</dbReference>
<dbReference type="NCBIfam" id="NF002458">
    <property type="entry name" value="PRK01641.1"/>
    <property type="match status" value="1"/>
</dbReference>
<evidence type="ECO:0000256" key="2">
    <source>
        <dbReference type="ARBA" id="ARBA00002695"/>
    </source>
</evidence>
<dbReference type="Gene3D" id="3.20.19.10">
    <property type="entry name" value="Aconitase, domain 4"/>
    <property type="match status" value="1"/>
</dbReference>
<dbReference type="InterPro" id="IPR033940">
    <property type="entry name" value="IPMI_Swivel"/>
</dbReference>
<gene>
    <name evidence="15" type="primary">leuD</name>
    <name evidence="15" type="ordered locus">SMDSEM_045</name>
</gene>
<dbReference type="FunFam" id="3.20.19.10:FF:000003">
    <property type="entry name" value="3-isopropylmalate dehydratase small subunit"/>
    <property type="match status" value="1"/>
</dbReference>
<comment type="catalytic activity">
    <reaction evidence="1">
        <text>(2R,3S)-3-isopropylmalate = (2S)-2-isopropylmalate</text>
        <dbReference type="Rhea" id="RHEA:32287"/>
        <dbReference type="ChEBI" id="CHEBI:1178"/>
        <dbReference type="ChEBI" id="CHEBI:35121"/>
        <dbReference type="EC" id="4.2.1.33"/>
    </reaction>
</comment>
<comment type="subunit">
    <text evidence="5">Heterodimer of LeuC and LeuD.</text>
</comment>
<dbReference type="UniPathway" id="UPA00048">
    <property type="reaction ID" value="UER00071"/>
</dbReference>
<dbReference type="Pfam" id="PF00694">
    <property type="entry name" value="Aconitase_C"/>
    <property type="match status" value="1"/>
</dbReference>
<dbReference type="CDD" id="cd01577">
    <property type="entry name" value="IPMI_Swivel"/>
    <property type="match status" value="1"/>
</dbReference>
<sequence length="195" mass="23365">MEKFITLISRAVPIYLENIDTDQIIPARFLKLTKKINFGKNLFKDWRFDQKGNLIKNFILNHEKFYGEILITGKNFGCGSSREHAAWAIRDYGFKVVISNYFADIFKQNALNNGLLIIELKNTFLKFILKKILLNPNLFIEINLEHQYVKIEKKKEFFKIDDFIKKCFINGYDEIEYILNLKKKFKNFEKKIYYY</sequence>
<evidence type="ECO:0000313" key="15">
    <source>
        <dbReference type="EMBL" id="ACU52775.1"/>
    </source>
</evidence>
<comment type="function">
    <text evidence="2">Catalyzes the isomerization between 2-isopropylmalate and 3-isopropylmalate, via the formation of 2-isopropylmaleate.</text>
</comment>
<dbReference type="KEGG" id="sms:SMDSEM_045"/>
<dbReference type="SUPFAM" id="SSF52016">
    <property type="entry name" value="LeuD/IlvD-like"/>
    <property type="match status" value="1"/>
</dbReference>
<evidence type="ECO:0000259" key="14">
    <source>
        <dbReference type="Pfam" id="PF00694"/>
    </source>
</evidence>
<keyword evidence="11" id="KW-0100">Branched-chain amino acid biosynthesis</keyword>
<reference evidence="15 16" key="1">
    <citation type="journal article" date="2009" name="Proc. Natl. Acad. Sci. U.S.A.">
        <title>Convergent evolution of metabolic roles in bacterial co-symbionts of insects.</title>
        <authorList>
            <person name="McCutcheon J.P."/>
            <person name="McDonald B.R."/>
            <person name="Moran N.A."/>
        </authorList>
    </citation>
    <scope>NUCLEOTIDE SEQUENCE [LARGE SCALE GENOMIC DNA]</scope>
    <source>
        <strain evidence="15 16">SMDSEM</strain>
    </source>
</reference>
<comment type="pathway">
    <text evidence="3">Amino-acid biosynthesis; L-leucine biosynthesis; L-leucine from 3-methyl-2-oxobutanoate: step 2/4.</text>
</comment>
<dbReference type="HOGENOM" id="CLU_081378_0_3_10"/>
<proteinExistence type="inferred from homology"/>
<evidence type="ECO:0000256" key="12">
    <source>
        <dbReference type="ARBA" id="ARBA00031631"/>
    </source>
</evidence>
<dbReference type="PANTHER" id="PTHR43345">
    <property type="entry name" value="3-ISOPROPYLMALATE DEHYDRATASE SMALL SUBUNIT 2-RELATED-RELATED"/>
    <property type="match status" value="1"/>
</dbReference>
<dbReference type="InterPro" id="IPR050075">
    <property type="entry name" value="LeuD"/>
</dbReference>
<dbReference type="InterPro" id="IPR004431">
    <property type="entry name" value="3-IsopropMal_deHydase_ssu"/>
</dbReference>
<protein>
    <recommendedName>
        <fullName evidence="7">3-isopropylmalate dehydratase small subunit</fullName>
        <ecNumber evidence="6">4.2.1.33</ecNumber>
    </recommendedName>
    <alternativeName>
        <fullName evidence="12">Alpha-IPM isomerase</fullName>
    </alternativeName>
    <alternativeName>
        <fullName evidence="13">Isopropylmalate isomerase</fullName>
    </alternativeName>
</protein>
<dbReference type="EMBL" id="CP001605">
    <property type="protein sequence ID" value="ACU52775.1"/>
    <property type="molecule type" value="Genomic_DNA"/>
</dbReference>
<evidence type="ECO:0000256" key="5">
    <source>
        <dbReference type="ARBA" id="ARBA00011271"/>
    </source>
</evidence>
<evidence type="ECO:0000256" key="4">
    <source>
        <dbReference type="ARBA" id="ARBA00009845"/>
    </source>
</evidence>
<dbReference type="InterPro" id="IPR015928">
    <property type="entry name" value="Aconitase/3IPM_dehydase_swvl"/>
</dbReference>
<keyword evidence="10" id="KW-0456">Lyase</keyword>
<comment type="similarity">
    <text evidence="4">Belongs to the LeuD family. LeuD type 1 subfamily.</text>
</comment>
<name>C7LK13_KARMS</name>
<evidence type="ECO:0000256" key="13">
    <source>
        <dbReference type="ARBA" id="ARBA00033368"/>
    </source>
</evidence>
<dbReference type="InterPro" id="IPR000573">
    <property type="entry name" value="AconitaseA/IPMdHydase_ssu_swvl"/>
</dbReference>
<evidence type="ECO:0000256" key="1">
    <source>
        <dbReference type="ARBA" id="ARBA00000491"/>
    </source>
</evidence>
<dbReference type="NCBIfam" id="TIGR00171">
    <property type="entry name" value="leuD"/>
    <property type="match status" value="1"/>
</dbReference>
<evidence type="ECO:0000256" key="9">
    <source>
        <dbReference type="ARBA" id="ARBA00022605"/>
    </source>
</evidence>
<dbReference type="AlphaFoldDB" id="C7LK13"/>
<evidence type="ECO:0000256" key="3">
    <source>
        <dbReference type="ARBA" id="ARBA00004729"/>
    </source>
</evidence>
<keyword evidence="8" id="KW-0432">Leucine biosynthesis</keyword>
<dbReference type="EC" id="4.2.1.33" evidence="6"/>
<dbReference type="GO" id="GO:0009316">
    <property type="term" value="C:3-isopropylmalate dehydratase complex"/>
    <property type="evidence" value="ECO:0007669"/>
    <property type="project" value="InterPro"/>
</dbReference>
<dbReference type="GO" id="GO:0009098">
    <property type="term" value="P:L-leucine biosynthetic process"/>
    <property type="evidence" value="ECO:0007669"/>
    <property type="project" value="UniProtKB-UniPathway"/>
</dbReference>
<organism evidence="15 16">
    <name type="scientific">Karelsulcia muelleri (strain SMDSEM)</name>
    <name type="common">Sulcia muelleri</name>
    <dbReference type="NCBI Taxonomy" id="595499"/>
    <lineage>
        <taxon>Bacteria</taxon>
        <taxon>Pseudomonadati</taxon>
        <taxon>Bacteroidota</taxon>
        <taxon>Flavobacteriia</taxon>
        <taxon>Flavobacteriales</taxon>
        <taxon>Candidatus Karelsulcia</taxon>
    </lineage>
</organism>
<evidence type="ECO:0000256" key="8">
    <source>
        <dbReference type="ARBA" id="ARBA00022430"/>
    </source>
</evidence>